<evidence type="ECO:0000259" key="8">
    <source>
        <dbReference type="PROSITE" id="PS50110"/>
    </source>
</evidence>
<dbReference type="Proteomes" id="UP000290172">
    <property type="component" value="Unassembled WGS sequence"/>
</dbReference>
<keyword evidence="4 7" id="KW-0238">DNA-binding</keyword>
<dbReference type="PANTHER" id="PTHR48111:SF21">
    <property type="entry name" value="DNA-BINDING DUAL MASTER TRANSCRIPTIONAL REGULATOR RPAA"/>
    <property type="match status" value="1"/>
</dbReference>
<dbReference type="GO" id="GO:0000976">
    <property type="term" value="F:transcription cis-regulatory region binding"/>
    <property type="evidence" value="ECO:0007669"/>
    <property type="project" value="TreeGrafter"/>
</dbReference>
<evidence type="ECO:0000313" key="11">
    <source>
        <dbReference type="Proteomes" id="UP000290172"/>
    </source>
</evidence>
<evidence type="ECO:0000256" key="1">
    <source>
        <dbReference type="ARBA" id="ARBA00022553"/>
    </source>
</evidence>
<feature type="modified residue" description="4-aspartylphosphate" evidence="6">
    <location>
        <position position="51"/>
    </location>
</feature>
<proteinExistence type="predicted"/>
<dbReference type="PROSITE" id="PS50110">
    <property type="entry name" value="RESPONSE_REGULATORY"/>
    <property type="match status" value="1"/>
</dbReference>
<accession>A0A4Q0YHR1</accession>
<dbReference type="GO" id="GO:0006355">
    <property type="term" value="P:regulation of DNA-templated transcription"/>
    <property type="evidence" value="ECO:0007669"/>
    <property type="project" value="InterPro"/>
</dbReference>
<dbReference type="SUPFAM" id="SSF46894">
    <property type="entry name" value="C-terminal effector domain of the bipartite response regulators"/>
    <property type="match status" value="1"/>
</dbReference>
<gene>
    <name evidence="10" type="ORF">CRV08_07400</name>
</gene>
<dbReference type="GO" id="GO:0032993">
    <property type="term" value="C:protein-DNA complex"/>
    <property type="evidence" value="ECO:0007669"/>
    <property type="project" value="TreeGrafter"/>
</dbReference>
<evidence type="ECO:0000256" key="6">
    <source>
        <dbReference type="PROSITE-ProRule" id="PRU00169"/>
    </source>
</evidence>
<dbReference type="RefSeq" id="WP_128980641.1">
    <property type="nucleotide sequence ID" value="NZ_PDKJ01000005.1"/>
</dbReference>
<dbReference type="CDD" id="cd00383">
    <property type="entry name" value="trans_reg_C"/>
    <property type="match status" value="1"/>
</dbReference>
<evidence type="ECO:0000256" key="4">
    <source>
        <dbReference type="ARBA" id="ARBA00023125"/>
    </source>
</evidence>
<comment type="caution">
    <text evidence="10">The sequence shown here is derived from an EMBL/GenBank/DDBJ whole genome shotgun (WGS) entry which is preliminary data.</text>
</comment>
<dbReference type="SMART" id="SM00862">
    <property type="entry name" value="Trans_reg_C"/>
    <property type="match status" value="1"/>
</dbReference>
<dbReference type="SUPFAM" id="SSF52172">
    <property type="entry name" value="CheY-like"/>
    <property type="match status" value="1"/>
</dbReference>
<reference evidence="10 11" key="1">
    <citation type="submission" date="2017-10" db="EMBL/GenBank/DDBJ databases">
        <title>Genomics of the genus Arcobacter.</title>
        <authorList>
            <person name="Perez-Cataluna A."/>
            <person name="Figueras M.J."/>
        </authorList>
    </citation>
    <scope>NUCLEOTIDE SEQUENCE [LARGE SCALE GENOMIC DNA]</scope>
    <source>
        <strain evidence="10 11">CECT 8993</strain>
    </source>
</reference>
<feature type="domain" description="OmpR/PhoB-type" evidence="9">
    <location>
        <begin position="116"/>
        <end position="218"/>
    </location>
</feature>
<keyword evidence="1 6" id="KW-0597">Phosphoprotein</keyword>
<dbReference type="PANTHER" id="PTHR48111">
    <property type="entry name" value="REGULATOR OF RPOS"/>
    <property type="match status" value="1"/>
</dbReference>
<evidence type="ECO:0000256" key="3">
    <source>
        <dbReference type="ARBA" id="ARBA00023015"/>
    </source>
</evidence>
<dbReference type="PROSITE" id="PS51755">
    <property type="entry name" value="OMPR_PHOB"/>
    <property type="match status" value="1"/>
</dbReference>
<protein>
    <submittedName>
        <fullName evidence="10">DNA-binding response regulator</fullName>
    </submittedName>
</protein>
<name>A0A4Q0YHR1_9BACT</name>
<evidence type="ECO:0000259" key="9">
    <source>
        <dbReference type="PROSITE" id="PS51755"/>
    </source>
</evidence>
<dbReference type="GO" id="GO:0000156">
    <property type="term" value="F:phosphorelay response regulator activity"/>
    <property type="evidence" value="ECO:0007669"/>
    <property type="project" value="TreeGrafter"/>
</dbReference>
<dbReference type="EMBL" id="PDKJ01000005">
    <property type="protein sequence ID" value="RXJ68639.1"/>
    <property type="molecule type" value="Genomic_DNA"/>
</dbReference>
<evidence type="ECO:0000256" key="7">
    <source>
        <dbReference type="PROSITE-ProRule" id="PRU01091"/>
    </source>
</evidence>
<sequence>MKILLLEDDLILNEIIEEFLQGLTYEVTCVFDGMKACELIYEEHFDLLILDVNVPNMTGFEFLKSLRENSITTPAIFITSLDSVDDVEEGFKAGADDYLKKPFELKELELRINNIKRLLHLDDEDLVIDENIRFNTKLNYVDNNSIKSKLPLKEAQILKYLLKNTNRCISQDELSSNIWNYEDAPTSSTIRTYIKNIRKILGEEYIETIKGVGYRFNKK</sequence>
<organism evidence="10 11">
    <name type="scientific">Halarcobacter ebronensis</name>
    <dbReference type="NCBI Taxonomy" id="1462615"/>
    <lineage>
        <taxon>Bacteria</taxon>
        <taxon>Pseudomonadati</taxon>
        <taxon>Campylobacterota</taxon>
        <taxon>Epsilonproteobacteria</taxon>
        <taxon>Campylobacterales</taxon>
        <taxon>Arcobacteraceae</taxon>
        <taxon>Halarcobacter</taxon>
    </lineage>
</organism>
<feature type="domain" description="Response regulatory" evidence="8">
    <location>
        <begin position="2"/>
        <end position="116"/>
    </location>
</feature>
<evidence type="ECO:0000256" key="5">
    <source>
        <dbReference type="ARBA" id="ARBA00023163"/>
    </source>
</evidence>
<dbReference type="InterPro" id="IPR001867">
    <property type="entry name" value="OmpR/PhoB-type_DNA-bd"/>
</dbReference>
<evidence type="ECO:0000256" key="2">
    <source>
        <dbReference type="ARBA" id="ARBA00023012"/>
    </source>
</evidence>
<dbReference type="Pfam" id="PF00072">
    <property type="entry name" value="Response_reg"/>
    <property type="match status" value="1"/>
</dbReference>
<dbReference type="Pfam" id="PF00486">
    <property type="entry name" value="Trans_reg_C"/>
    <property type="match status" value="1"/>
</dbReference>
<dbReference type="SMART" id="SM00448">
    <property type="entry name" value="REC"/>
    <property type="match status" value="1"/>
</dbReference>
<evidence type="ECO:0000313" key="10">
    <source>
        <dbReference type="EMBL" id="RXJ68639.1"/>
    </source>
</evidence>
<dbReference type="InterPro" id="IPR016032">
    <property type="entry name" value="Sig_transdc_resp-reg_C-effctor"/>
</dbReference>
<dbReference type="Gene3D" id="1.10.10.10">
    <property type="entry name" value="Winged helix-like DNA-binding domain superfamily/Winged helix DNA-binding domain"/>
    <property type="match status" value="1"/>
</dbReference>
<dbReference type="InterPro" id="IPR036388">
    <property type="entry name" value="WH-like_DNA-bd_sf"/>
</dbReference>
<keyword evidence="5" id="KW-0804">Transcription</keyword>
<feature type="DNA-binding region" description="OmpR/PhoB-type" evidence="7">
    <location>
        <begin position="116"/>
        <end position="218"/>
    </location>
</feature>
<dbReference type="AlphaFoldDB" id="A0A4Q0YHR1"/>
<dbReference type="Gene3D" id="3.40.50.2300">
    <property type="match status" value="1"/>
</dbReference>
<dbReference type="GO" id="GO:0005829">
    <property type="term" value="C:cytosol"/>
    <property type="evidence" value="ECO:0007669"/>
    <property type="project" value="TreeGrafter"/>
</dbReference>
<keyword evidence="2" id="KW-0902">Two-component regulatory system</keyword>
<dbReference type="InterPro" id="IPR001789">
    <property type="entry name" value="Sig_transdc_resp-reg_receiver"/>
</dbReference>
<dbReference type="InterPro" id="IPR011006">
    <property type="entry name" value="CheY-like_superfamily"/>
</dbReference>
<dbReference type="InterPro" id="IPR039420">
    <property type="entry name" value="WalR-like"/>
</dbReference>
<keyword evidence="3" id="KW-0805">Transcription regulation</keyword>